<accession>A0A822Z778</accession>
<gene>
    <name evidence="1" type="ORF">HUJ06_008020</name>
</gene>
<evidence type="ECO:0000313" key="2">
    <source>
        <dbReference type="Proteomes" id="UP000607653"/>
    </source>
</evidence>
<proteinExistence type="predicted"/>
<comment type="caution">
    <text evidence="1">The sequence shown here is derived from an EMBL/GenBank/DDBJ whole genome shotgun (WGS) entry which is preliminary data.</text>
</comment>
<dbReference type="EMBL" id="DUZY01000004">
    <property type="protein sequence ID" value="DAD37378.1"/>
    <property type="molecule type" value="Genomic_DNA"/>
</dbReference>
<name>A0A822Z778_NELNU</name>
<dbReference type="Proteomes" id="UP000607653">
    <property type="component" value="Unassembled WGS sequence"/>
</dbReference>
<reference evidence="1 2" key="1">
    <citation type="journal article" date="2020" name="Mol. Biol. Evol.">
        <title>Distinct Expression and Methylation Patterns for Genes with Different Fates following a Single Whole-Genome Duplication in Flowering Plants.</title>
        <authorList>
            <person name="Shi T."/>
            <person name="Rahmani R.S."/>
            <person name="Gugger P.F."/>
            <person name="Wang M."/>
            <person name="Li H."/>
            <person name="Zhang Y."/>
            <person name="Li Z."/>
            <person name="Wang Q."/>
            <person name="Van de Peer Y."/>
            <person name="Marchal K."/>
            <person name="Chen J."/>
        </authorList>
    </citation>
    <scope>NUCLEOTIDE SEQUENCE [LARGE SCALE GENOMIC DNA]</scope>
    <source>
        <tissue evidence="1">Leaf</tissue>
    </source>
</reference>
<protein>
    <submittedName>
        <fullName evidence="1">Uncharacterized protein</fullName>
    </submittedName>
</protein>
<dbReference type="AlphaFoldDB" id="A0A822Z778"/>
<organism evidence="1 2">
    <name type="scientific">Nelumbo nucifera</name>
    <name type="common">Sacred lotus</name>
    <dbReference type="NCBI Taxonomy" id="4432"/>
    <lineage>
        <taxon>Eukaryota</taxon>
        <taxon>Viridiplantae</taxon>
        <taxon>Streptophyta</taxon>
        <taxon>Embryophyta</taxon>
        <taxon>Tracheophyta</taxon>
        <taxon>Spermatophyta</taxon>
        <taxon>Magnoliopsida</taxon>
        <taxon>Proteales</taxon>
        <taxon>Nelumbonaceae</taxon>
        <taxon>Nelumbo</taxon>
    </lineage>
</organism>
<keyword evidence="2" id="KW-1185">Reference proteome</keyword>
<sequence>MDHSEGTLPGFMDHSEGTYGTPQHIAWLHLAQLIHILRCLLQQQVNDQLIQNFEPTKSWLAAEPRLASC</sequence>
<evidence type="ECO:0000313" key="1">
    <source>
        <dbReference type="EMBL" id="DAD37378.1"/>
    </source>
</evidence>